<evidence type="ECO:0000313" key="1">
    <source>
        <dbReference type="EMBL" id="SDC51551.1"/>
    </source>
</evidence>
<keyword evidence="2" id="KW-1185">Reference proteome</keyword>
<dbReference type="AlphaFoldDB" id="A0A1G6M7Y9"/>
<dbReference type="Proteomes" id="UP000242317">
    <property type="component" value="Unassembled WGS sequence"/>
</dbReference>
<accession>A0A1G6M7Y9</accession>
<reference evidence="2" key="1">
    <citation type="submission" date="2016-09" db="EMBL/GenBank/DDBJ databases">
        <authorList>
            <person name="Varghese N."/>
            <person name="Submissions S."/>
        </authorList>
    </citation>
    <scope>NUCLEOTIDE SEQUENCE [LARGE SCALE GENOMIC DNA]</scope>
    <source>
        <strain evidence="2">ANC 3699</strain>
    </source>
</reference>
<dbReference type="EMBL" id="FMYK01000006">
    <property type="protein sequence ID" value="SDC51551.1"/>
    <property type="molecule type" value="Genomic_DNA"/>
</dbReference>
<evidence type="ECO:0000313" key="2">
    <source>
        <dbReference type="Proteomes" id="UP000242317"/>
    </source>
</evidence>
<proteinExistence type="predicted"/>
<dbReference type="RefSeq" id="WP_092620274.1">
    <property type="nucleotide sequence ID" value="NZ_FMYK01000006.1"/>
</dbReference>
<sequence length="151" mass="16961">MANDKTLTIPAVDLTQEQIQSLITTSTGFLDVYEIPVHGDVPILIPQNMILSAMNVKGNVAQVEWHDKHLPTYIVHQPELDDVTALVVEGEQESTRFAVLCDNMPNSMRLRISEVVDVEKATPEQTYLYVQVNGIDYQVPNLRAIEQQVFA</sequence>
<organism evidence="1 2">
    <name type="scientific">Acinetobacter marinus</name>
    <dbReference type="NCBI Taxonomy" id="281375"/>
    <lineage>
        <taxon>Bacteria</taxon>
        <taxon>Pseudomonadati</taxon>
        <taxon>Pseudomonadota</taxon>
        <taxon>Gammaproteobacteria</taxon>
        <taxon>Moraxellales</taxon>
        <taxon>Moraxellaceae</taxon>
        <taxon>Acinetobacter</taxon>
    </lineage>
</organism>
<gene>
    <name evidence="1" type="ORF">SAMN05421749_10696</name>
</gene>
<protein>
    <recommendedName>
        <fullName evidence="3">CheW-like domain-containing protein</fullName>
    </recommendedName>
</protein>
<dbReference type="OrthoDB" id="6703403at2"/>
<name>A0A1G6M7Y9_9GAMM</name>
<evidence type="ECO:0008006" key="3">
    <source>
        <dbReference type="Google" id="ProtNLM"/>
    </source>
</evidence>